<comment type="caution">
    <text evidence="1">The sequence shown here is derived from an EMBL/GenBank/DDBJ whole genome shotgun (WGS) entry which is preliminary data.</text>
</comment>
<organism evidence="1">
    <name type="scientific">marine sediment metagenome</name>
    <dbReference type="NCBI Taxonomy" id="412755"/>
    <lineage>
        <taxon>unclassified sequences</taxon>
        <taxon>metagenomes</taxon>
        <taxon>ecological metagenomes</taxon>
    </lineage>
</organism>
<sequence>MDISEAQTAVHQWALSKGWEVKPDDFPEMIALAHSELSEALEAWRKDGFDAWVGMTGKPEGVGSEFADVVIRLLHYSEVIGIDLAECIAIKMAYNETRPYRHGGLRA</sequence>
<evidence type="ECO:0008006" key="2">
    <source>
        <dbReference type="Google" id="ProtNLM"/>
    </source>
</evidence>
<proteinExistence type="predicted"/>
<evidence type="ECO:0000313" key="1">
    <source>
        <dbReference type="EMBL" id="KKK69288.1"/>
    </source>
</evidence>
<dbReference type="SUPFAM" id="SSF101386">
    <property type="entry name" value="all-alpha NTP pyrophosphatases"/>
    <property type="match status" value="1"/>
</dbReference>
<dbReference type="CDD" id="cd11542">
    <property type="entry name" value="NTP-PPase_u5"/>
    <property type="match status" value="1"/>
</dbReference>
<gene>
    <name evidence="1" type="ORF">LCGC14_2935530</name>
</gene>
<accession>A0A0F8XK38</accession>
<reference evidence="1" key="1">
    <citation type="journal article" date="2015" name="Nature">
        <title>Complex archaea that bridge the gap between prokaryotes and eukaryotes.</title>
        <authorList>
            <person name="Spang A."/>
            <person name="Saw J.H."/>
            <person name="Jorgensen S.L."/>
            <person name="Zaremba-Niedzwiedzka K."/>
            <person name="Martijn J."/>
            <person name="Lind A.E."/>
            <person name="van Eijk R."/>
            <person name="Schleper C."/>
            <person name="Guy L."/>
            <person name="Ettema T.J."/>
        </authorList>
    </citation>
    <scope>NUCLEOTIDE SEQUENCE</scope>
</reference>
<protein>
    <recommendedName>
        <fullName evidence="2">NTP pyrophosphohydrolase MazG putative catalytic core domain-containing protein</fullName>
    </recommendedName>
</protein>
<dbReference type="EMBL" id="LAZR01058721">
    <property type="protein sequence ID" value="KKK69288.1"/>
    <property type="molecule type" value="Genomic_DNA"/>
</dbReference>
<name>A0A0F8XK38_9ZZZZ</name>
<dbReference type="AlphaFoldDB" id="A0A0F8XK38"/>
<dbReference type="Gene3D" id="1.10.287.1080">
    <property type="entry name" value="MazG-like"/>
    <property type="match status" value="1"/>
</dbReference>